<dbReference type="Proteomes" id="UP000515211">
    <property type="component" value="Chromosome 1"/>
</dbReference>
<feature type="region of interest" description="Disordered" evidence="1">
    <location>
        <begin position="1"/>
        <end position="26"/>
    </location>
</feature>
<dbReference type="KEGG" id="adu:127748523"/>
<dbReference type="AlphaFoldDB" id="A0A9C6U046"/>
<evidence type="ECO:0000313" key="3">
    <source>
        <dbReference type="RefSeq" id="XP_052119078.1"/>
    </source>
</evidence>
<organism evidence="2 3">
    <name type="scientific">Arachis duranensis</name>
    <name type="common">Wild peanut</name>
    <dbReference type="NCBI Taxonomy" id="130453"/>
    <lineage>
        <taxon>Eukaryota</taxon>
        <taxon>Viridiplantae</taxon>
        <taxon>Streptophyta</taxon>
        <taxon>Embryophyta</taxon>
        <taxon>Tracheophyta</taxon>
        <taxon>Spermatophyta</taxon>
        <taxon>Magnoliopsida</taxon>
        <taxon>eudicotyledons</taxon>
        <taxon>Gunneridae</taxon>
        <taxon>Pentapetalae</taxon>
        <taxon>rosids</taxon>
        <taxon>fabids</taxon>
        <taxon>Fabales</taxon>
        <taxon>Fabaceae</taxon>
        <taxon>Papilionoideae</taxon>
        <taxon>50 kb inversion clade</taxon>
        <taxon>dalbergioids sensu lato</taxon>
        <taxon>Dalbergieae</taxon>
        <taxon>Pterocarpus clade</taxon>
        <taxon>Arachis</taxon>
    </lineage>
</organism>
<gene>
    <name evidence="3" type="primary">LOC127748523</name>
</gene>
<evidence type="ECO:0000256" key="1">
    <source>
        <dbReference type="SAM" id="MobiDB-lite"/>
    </source>
</evidence>
<name>A0A9C6U046_ARADU</name>
<reference evidence="3" key="2">
    <citation type="submission" date="2025-08" db="UniProtKB">
        <authorList>
            <consortium name="RefSeq"/>
        </authorList>
    </citation>
    <scope>IDENTIFICATION</scope>
    <source>
        <tissue evidence="3">Whole plant</tissue>
    </source>
</reference>
<sequence>MAQTIEDTLEMSGQPPRFSKVASTGSPSSRILENLSVTVTVTREMLNAEKSPFQRTYATQAATKVLARQLVRLTQQIANLQGSRAQMRGIATHTQFVELVKSMDSVCCLLEPGKQLFIAAV</sequence>
<accession>A0A9C6U046</accession>
<proteinExistence type="predicted"/>
<dbReference type="Gene3D" id="6.10.140.1230">
    <property type="match status" value="1"/>
</dbReference>
<protein>
    <submittedName>
        <fullName evidence="3">Vacuolar protein sorting-associated protein 2 homolog 2-like</fullName>
    </submittedName>
</protein>
<dbReference type="RefSeq" id="XP_052119078.1">
    <property type="nucleotide sequence ID" value="XM_052263118.1"/>
</dbReference>
<keyword evidence="2" id="KW-1185">Reference proteome</keyword>
<dbReference type="GeneID" id="127748523"/>
<reference evidence="2" key="1">
    <citation type="journal article" date="2016" name="Nat. Genet.">
        <title>The genome sequences of Arachis duranensis and Arachis ipaensis, the diploid ancestors of cultivated peanut.</title>
        <authorList>
            <person name="Bertioli D.J."/>
            <person name="Cannon S.B."/>
            <person name="Froenicke L."/>
            <person name="Huang G."/>
            <person name="Farmer A.D."/>
            <person name="Cannon E.K."/>
            <person name="Liu X."/>
            <person name="Gao D."/>
            <person name="Clevenger J."/>
            <person name="Dash S."/>
            <person name="Ren L."/>
            <person name="Moretzsohn M.C."/>
            <person name="Shirasawa K."/>
            <person name="Huang W."/>
            <person name="Vidigal B."/>
            <person name="Abernathy B."/>
            <person name="Chu Y."/>
            <person name="Niederhuth C.E."/>
            <person name="Umale P."/>
            <person name="Araujo A.C."/>
            <person name="Kozik A."/>
            <person name="Kim K.D."/>
            <person name="Burow M.D."/>
            <person name="Varshney R.K."/>
            <person name="Wang X."/>
            <person name="Zhang X."/>
            <person name="Barkley N."/>
            <person name="Guimaraes P.M."/>
            <person name="Isobe S."/>
            <person name="Guo B."/>
            <person name="Liao B."/>
            <person name="Stalker H.T."/>
            <person name="Schmitz R.J."/>
            <person name="Scheffler B.E."/>
            <person name="Leal-Bertioli S.C."/>
            <person name="Xun X."/>
            <person name="Jackson S.A."/>
            <person name="Michelmore R."/>
            <person name="Ozias-Akins P."/>
        </authorList>
    </citation>
    <scope>NUCLEOTIDE SEQUENCE [LARGE SCALE GENOMIC DNA]</scope>
    <source>
        <strain evidence="2">cv. V14167</strain>
    </source>
</reference>
<evidence type="ECO:0000313" key="2">
    <source>
        <dbReference type="Proteomes" id="UP000515211"/>
    </source>
</evidence>